<dbReference type="EMBL" id="JBEFKJ010000087">
    <property type="protein sequence ID" value="KAL2036433.1"/>
    <property type="molecule type" value="Genomic_DNA"/>
</dbReference>
<comment type="caution">
    <text evidence="2">The sequence shown here is derived from an EMBL/GenBank/DDBJ whole genome shotgun (WGS) entry which is preliminary data.</text>
</comment>
<protein>
    <recommendedName>
        <fullName evidence="4">Bacterial repeat domain-containing protein</fullName>
    </recommendedName>
</protein>
<evidence type="ECO:0008006" key="4">
    <source>
        <dbReference type="Google" id="ProtNLM"/>
    </source>
</evidence>
<evidence type="ECO:0000313" key="3">
    <source>
        <dbReference type="Proteomes" id="UP001590950"/>
    </source>
</evidence>
<sequence length="105" mass="12211">MYHVSATSLVNCETEFVRSPPRRNNFISFNQPAVRLPGRKRGEYVVNGEYRYKPILEAERPEYRFAAWNAEISGREEATATESELLLKTPDDSRHRFSSENQSWA</sequence>
<reference evidence="2 3" key="1">
    <citation type="submission" date="2024-09" db="EMBL/GenBank/DDBJ databases">
        <title>Rethinking Asexuality: The Enigmatic Case of Functional Sexual Genes in Lepraria (Stereocaulaceae).</title>
        <authorList>
            <person name="Doellman M."/>
            <person name="Sun Y."/>
            <person name="Barcenas-Pena A."/>
            <person name="Lumbsch H.T."/>
            <person name="Grewe F."/>
        </authorList>
    </citation>
    <scope>NUCLEOTIDE SEQUENCE [LARGE SCALE GENOMIC DNA]</scope>
    <source>
        <strain evidence="2 3">Mercado 3170</strain>
    </source>
</reference>
<name>A0ABR3ZTH6_9LECA</name>
<accession>A0ABR3ZTH6</accession>
<gene>
    <name evidence="2" type="ORF">N7G274_010851</name>
</gene>
<dbReference type="Proteomes" id="UP001590950">
    <property type="component" value="Unassembled WGS sequence"/>
</dbReference>
<feature type="compositionally biased region" description="Basic and acidic residues" evidence="1">
    <location>
        <begin position="89"/>
        <end position="98"/>
    </location>
</feature>
<proteinExistence type="predicted"/>
<evidence type="ECO:0000256" key="1">
    <source>
        <dbReference type="SAM" id="MobiDB-lite"/>
    </source>
</evidence>
<organism evidence="2 3">
    <name type="scientific">Stereocaulon virgatum</name>
    <dbReference type="NCBI Taxonomy" id="373712"/>
    <lineage>
        <taxon>Eukaryota</taxon>
        <taxon>Fungi</taxon>
        <taxon>Dikarya</taxon>
        <taxon>Ascomycota</taxon>
        <taxon>Pezizomycotina</taxon>
        <taxon>Lecanoromycetes</taxon>
        <taxon>OSLEUM clade</taxon>
        <taxon>Lecanoromycetidae</taxon>
        <taxon>Lecanorales</taxon>
        <taxon>Lecanorineae</taxon>
        <taxon>Stereocaulaceae</taxon>
        <taxon>Stereocaulon</taxon>
    </lineage>
</organism>
<evidence type="ECO:0000313" key="2">
    <source>
        <dbReference type="EMBL" id="KAL2036433.1"/>
    </source>
</evidence>
<feature type="region of interest" description="Disordered" evidence="1">
    <location>
        <begin position="79"/>
        <end position="105"/>
    </location>
</feature>
<keyword evidence="3" id="KW-1185">Reference proteome</keyword>